<comment type="caution">
    <text evidence="2">The sequence shown here is derived from an EMBL/GenBank/DDBJ whole genome shotgun (WGS) entry which is preliminary data.</text>
</comment>
<organism evidence="2 3">
    <name type="scientific">Portunus trituberculatus</name>
    <name type="common">Swimming crab</name>
    <name type="synonym">Neptunus trituberculatus</name>
    <dbReference type="NCBI Taxonomy" id="210409"/>
    <lineage>
        <taxon>Eukaryota</taxon>
        <taxon>Metazoa</taxon>
        <taxon>Ecdysozoa</taxon>
        <taxon>Arthropoda</taxon>
        <taxon>Crustacea</taxon>
        <taxon>Multicrustacea</taxon>
        <taxon>Malacostraca</taxon>
        <taxon>Eumalacostraca</taxon>
        <taxon>Eucarida</taxon>
        <taxon>Decapoda</taxon>
        <taxon>Pleocyemata</taxon>
        <taxon>Brachyura</taxon>
        <taxon>Eubrachyura</taxon>
        <taxon>Portunoidea</taxon>
        <taxon>Portunidae</taxon>
        <taxon>Portuninae</taxon>
        <taxon>Portunus</taxon>
    </lineage>
</organism>
<name>A0A5B7E9X0_PORTR</name>
<feature type="region of interest" description="Disordered" evidence="1">
    <location>
        <begin position="87"/>
        <end position="121"/>
    </location>
</feature>
<accession>A0A5B7E9X0</accession>
<dbReference type="AlphaFoldDB" id="A0A5B7E9X0"/>
<reference evidence="2 3" key="1">
    <citation type="submission" date="2019-05" db="EMBL/GenBank/DDBJ databases">
        <title>Another draft genome of Portunus trituberculatus and its Hox gene families provides insights of decapod evolution.</title>
        <authorList>
            <person name="Jeong J.-H."/>
            <person name="Song I."/>
            <person name="Kim S."/>
            <person name="Choi T."/>
            <person name="Kim D."/>
            <person name="Ryu S."/>
            <person name="Kim W."/>
        </authorList>
    </citation>
    <scope>NUCLEOTIDE SEQUENCE [LARGE SCALE GENOMIC DNA]</scope>
    <source>
        <tissue evidence="2">Muscle</tissue>
    </source>
</reference>
<dbReference type="EMBL" id="VSRR010002096">
    <property type="protein sequence ID" value="MPC29584.1"/>
    <property type="molecule type" value="Genomic_DNA"/>
</dbReference>
<dbReference type="Proteomes" id="UP000324222">
    <property type="component" value="Unassembled WGS sequence"/>
</dbReference>
<protein>
    <submittedName>
        <fullName evidence="2">Uncharacterized protein</fullName>
    </submittedName>
</protein>
<sequence>MTRLATPGGLREVNGCTTERGLIYVQSKFFPYFPALLGSLGERVSIGLAADKGNKEKKMIELNNASGRFVSPSRWVKGARLPAIVMEEAEEEEEEEEGSKRCRNHGKGREDLENERVWLSE</sequence>
<evidence type="ECO:0000313" key="3">
    <source>
        <dbReference type="Proteomes" id="UP000324222"/>
    </source>
</evidence>
<proteinExistence type="predicted"/>
<feature type="compositionally biased region" description="Basic and acidic residues" evidence="1">
    <location>
        <begin position="107"/>
        <end position="121"/>
    </location>
</feature>
<evidence type="ECO:0000313" key="2">
    <source>
        <dbReference type="EMBL" id="MPC29584.1"/>
    </source>
</evidence>
<gene>
    <name evidence="2" type="ORF">E2C01_022825</name>
</gene>
<evidence type="ECO:0000256" key="1">
    <source>
        <dbReference type="SAM" id="MobiDB-lite"/>
    </source>
</evidence>
<feature type="compositionally biased region" description="Acidic residues" evidence="1">
    <location>
        <begin position="87"/>
        <end position="97"/>
    </location>
</feature>
<keyword evidence="3" id="KW-1185">Reference proteome</keyword>